<evidence type="ECO:0000313" key="1">
    <source>
        <dbReference type="EMBL" id="MBA5628308.1"/>
    </source>
</evidence>
<dbReference type="AlphaFoldDB" id="A0A838ZGB0"/>
<dbReference type="EMBL" id="JACDZE010000001">
    <property type="protein sequence ID" value="MBA5628308.1"/>
    <property type="molecule type" value="Genomic_DNA"/>
</dbReference>
<dbReference type="PROSITE" id="PS51257">
    <property type="entry name" value="PROKAR_LIPOPROTEIN"/>
    <property type="match status" value="1"/>
</dbReference>
<accession>A0A838ZGB0</accession>
<sequence length="203" mass="23983">MAQIILKITFGIFMFLLFLSCNNEFPKSDEGQLRENVKYHSELGWKMEIPKGWENIPEDELKEQRKKLESQFSQISTDFKAFDDFGITLRKNRFDTFNSIYFLNENNSYTKTDFQKEKIEKYRILIDHNSNFTIDSTVTKSLKIGGKQFDFYTFLMEIKYEKPLKTTVYTGKVGNYQVLITVKTEDAVSESEILKCFYNSTFD</sequence>
<dbReference type="RefSeq" id="WP_182041914.1">
    <property type="nucleotide sequence ID" value="NZ_JACDZE010000001.1"/>
</dbReference>
<reference evidence="1 2" key="1">
    <citation type="submission" date="2020-07" db="EMBL/GenBank/DDBJ databases">
        <title>Moheibacter lacus sp. nov., a member of the family Flavobacteriaceae isolated from freshwater lake sediment.</title>
        <authorList>
            <person name="Liu Y."/>
        </authorList>
    </citation>
    <scope>NUCLEOTIDE SEQUENCE [LARGE SCALE GENOMIC DNA]</scope>
    <source>
        <strain evidence="1 2">BDHS18</strain>
    </source>
</reference>
<evidence type="ECO:0000313" key="2">
    <source>
        <dbReference type="Proteomes" id="UP000552241"/>
    </source>
</evidence>
<dbReference type="Proteomes" id="UP000552241">
    <property type="component" value="Unassembled WGS sequence"/>
</dbReference>
<organism evidence="1 2">
    <name type="scientific">Moheibacter lacus</name>
    <dbReference type="NCBI Taxonomy" id="2745851"/>
    <lineage>
        <taxon>Bacteria</taxon>
        <taxon>Pseudomonadati</taxon>
        <taxon>Bacteroidota</taxon>
        <taxon>Flavobacteriia</taxon>
        <taxon>Flavobacteriales</taxon>
        <taxon>Weeksellaceae</taxon>
        <taxon>Moheibacter</taxon>
    </lineage>
</organism>
<proteinExistence type="predicted"/>
<keyword evidence="2" id="KW-1185">Reference proteome</keyword>
<comment type="caution">
    <text evidence="1">The sequence shown here is derived from an EMBL/GenBank/DDBJ whole genome shotgun (WGS) entry which is preliminary data.</text>
</comment>
<name>A0A838ZGB0_9FLAO</name>
<protein>
    <recommendedName>
        <fullName evidence="3">Lipoprotein</fullName>
    </recommendedName>
</protein>
<gene>
    <name evidence="1" type="ORF">HU137_00820</name>
</gene>
<evidence type="ECO:0008006" key="3">
    <source>
        <dbReference type="Google" id="ProtNLM"/>
    </source>
</evidence>